<dbReference type="PANTHER" id="PTHR46390">
    <property type="entry name" value="MANNOSE-1-PHOSPHATE GUANYLYLTRANSFERASE"/>
    <property type="match status" value="1"/>
</dbReference>
<dbReference type="Pfam" id="PF00483">
    <property type="entry name" value="NTP_transferase"/>
    <property type="match status" value="1"/>
</dbReference>
<proteinExistence type="predicted"/>
<name>A0A0G0V8M5_9BACT</name>
<protein>
    <submittedName>
        <fullName evidence="2">Mannose-1-phosphate guanylyltransferase</fullName>
    </submittedName>
</protein>
<reference evidence="2 3" key="1">
    <citation type="journal article" date="2015" name="Nature">
        <title>rRNA introns, odd ribosomes, and small enigmatic genomes across a large radiation of phyla.</title>
        <authorList>
            <person name="Brown C.T."/>
            <person name="Hug L.A."/>
            <person name="Thomas B.C."/>
            <person name="Sharon I."/>
            <person name="Castelle C.J."/>
            <person name="Singh A."/>
            <person name="Wilkins M.J."/>
            <person name="Williams K.H."/>
            <person name="Banfield J.F."/>
        </authorList>
    </citation>
    <scope>NUCLEOTIDE SEQUENCE [LARGE SCALE GENOMIC DNA]</scope>
</reference>
<dbReference type="Proteomes" id="UP000034108">
    <property type="component" value="Unassembled WGS sequence"/>
</dbReference>
<keyword evidence="2" id="KW-0808">Transferase</keyword>
<dbReference type="Gene3D" id="3.90.550.10">
    <property type="entry name" value="Spore Coat Polysaccharide Biosynthesis Protein SpsA, Chain A"/>
    <property type="match status" value="1"/>
</dbReference>
<dbReference type="PANTHER" id="PTHR46390:SF1">
    <property type="entry name" value="MANNOSE-1-PHOSPHATE GUANYLYLTRANSFERASE"/>
    <property type="match status" value="1"/>
</dbReference>
<accession>A0A0G0V8M5</accession>
<comment type="caution">
    <text evidence="2">The sequence shown here is derived from an EMBL/GenBank/DDBJ whole genome shotgun (WGS) entry which is preliminary data.</text>
</comment>
<dbReference type="GO" id="GO:0004475">
    <property type="term" value="F:mannose-1-phosphate guanylyltransferase (GTP) activity"/>
    <property type="evidence" value="ECO:0007669"/>
    <property type="project" value="TreeGrafter"/>
</dbReference>
<dbReference type="InterPro" id="IPR005835">
    <property type="entry name" value="NTP_transferase_dom"/>
</dbReference>
<evidence type="ECO:0000313" key="2">
    <source>
        <dbReference type="EMBL" id="KKR97388.1"/>
    </source>
</evidence>
<dbReference type="InterPro" id="IPR029044">
    <property type="entry name" value="Nucleotide-diphossugar_trans"/>
</dbReference>
<feature type="non-terminal residue" evidence="2">
    <location>
        <position position="264"/>
    </location>
</feature>
<dbReference type="AlphaFoldDB" id="A0A0G0V8M5"/>
<evidence type="ECO:0000259" key="1">
    <source>
        <dbReference type="Pfam" id="PF00483"/>
    </source>
</evidence>
<dbReference type="EMBL" id="LCAV01000032">
    <property type="protein sequence ID" value="KKR97388.1"/>
    <property type="molecule type" value="Genomic_DNA"/>
</dbReference>
<evidence type="ECO:0000313" key="3">
    <source>
        <dbReference type="Proteomes" id="UP000034108"/>
    </source>
</evidence>
<dbReference type="GO" id="GO:0009298">
    <property type="term" value="P:GDP-mannose biosynthetic process"/>
    <property type="evidence" value="ECO:0007669"/>
    <property type="project" value="TreeGrafter"/>
</dbReference>
<gene>
    <name evidence="2" type="ORF">UU49_C0032G0001</name>
</gene>
<organism evidence="2 3">
    <name type="scientific">Candidatus Magasanikbacteria bacterium GW2011_GWC2_41_17</name>
    <dbReference type="NCBI Taxonomy" id="1619048"/>
    <lineage>
        <taxon>Bacteria</taxon>
        <taxon>Candidatus Magasanikiibacteriota</taxon>
    </lineage>
</organism>
<sequence>MNIVILAGGVGKRLWPLGRKNNPKQFFPVVGKKPLVKETFDRFTKTYGAKKIFFSTTADLLPYLKKIFPQLPASQFIVEPSRRDTGPAMGFVAVKLFLQSPDEPMVFVPSDHFIADVKKYLACFKIGAKLIKETDKMLDIGITAIFPSTVLGYTKIGKKYGNFGGVEVYNFDGHTEKPNYETANKYLADGNYLWHGNYYMWTPRLFLSAMKKYAPSVYEPLEKIKNLLASNKQKEIIKIYAKIPKISFDYAVTEKIDKKEVLII</sequence>
<keyword evidence="2" id="KW-0548">Nucleotidyltransferase</keyword>
<dbReference type="SUPFAM" id="SSF53448">
    <property type="entry name" value="Nucleotide-diphospho-sugar transferases"/>
    <property type="match status" value="1"/>
</dbReference>
<dbReference type="InterPro" id="IPR051161">
    <property type="entry name" value="Mannose-6P_isomerase_type2"/>
</dbReference>
<feature type="domain" description="Nucleotidyl transferase" evidence="1">
    <location>
        <begin position="4"/>
        <end position="223"/>
    </location>
</feature>
<dbReference type="STRING" id="1619048.UU49_C0032G0001"/>